<dbReference type="GeneID" id="90591671"/>
<protein>
    <recommendedName>
        <fullName evidence="3 7">Beta-lactamase</fullName>
        <ecNumber evidence="3 7">3.5.2.6</ecNumber>
    </recommendedName>
</protein>
<evidence type="ECO:0000256" key="2">
    <source>
        <dbReference type="ARBA" id="ARBA00007898"/>
    </source>
</evidence>
<dbReference type="InterPro" id="IPR012338">
    <property type="entry name" value="Beta-lactam/transpept-like"/>
</dbReference>
<keyword evidence="5 7" id="KW-0378">Hydrolase</keyword>
<evidence type="ECO:0000256" key="6">
    <source>
        <dbReference type="ARBA" id="ARBA00023251"/>
    </source>
</evidence>
<evidence type="ECO:0000313" key="10">
    <source>
        <dbReference type="Proteomes" id="UP000199574"/>
    </source>
</evidence>
<dbReference type="EMBL" id="LT629754">
    <property type="protein sequence ID" value="SDS91580.1"/>
    <property type="molecule type" value="Genomic_DNA"/>
</dbReference>
<gene>
    <name evidence="9" type="ORF">SAMN05192545_2344</name>
</gene>
<keyword evidence="6 7" id="KW-0046">Antibiotic resistance</keyword>
<organism evidence="9 10">
    <name type="scientific">Maribacter dokdonensis</name>
    <dbReference type="NCBI Taxonomy" id="320912"/>
    <lineage>
        <taxon>Bacteria</taxon>
        <taxon>Pseudomonadati</taxon>
        <taxon>Bacteroidota</taxon>
        <taxon>Flavobacteriia</taxon>
        <taxon>Flavobacteriales</taxon>
        <taxon>Flavobacteriaceae</taxon>
        <taxon>Maribacter</taxon>
    </lineage>
</organism>
<keyword evidence="10" id="KW-1185">Reference proteome</keyword>
<evidence type="ECO:0000256" key="4">
    <source>
        <dbReference type="ARBA" id="ARBA00022729"/>
    </source>
</evidence>
<dbReference type="InterPro" id="IPR001460">
    <property type="entry name" value="PCN-bd_Tpept"/>
</dbReference>
<sequence>MKITLMVMLLILCFSCKEKKESLNDKTIIVPVSNKIYEEEFQVIIDSSDVKGAILIYDLKKDMYYSNDFDWANHGNLPASTFKIANSIIGLEIGVIESETTVFKWDGKKKWLKNWEQDLVLKNAFQFSCVPCYQEVARGIGVKRMNDYVEKLNYGNLNIDSTNIDNFWLAGKSRISQVQQIDFLKRLYTLELPISKRTDKIMRNIMLMEEIDQYKLYGKSGLSNDEGNYNGWFVGFIEVKNNPYFFATNLEPKQGFIIDSFIKKRLDLTLTAFTRLNILN</sequence>
<dbReference type="NCBIfam" id="NF012161">
    <property type="entry name" value="bla_class_D_main"/>
    <property type="match status" value="1"/>
</dbReference>
<proteinExistence type="inferred from homology"/>
<dbReference type="InterPro" id="IPR002137">
    <property type="entry name" value="Beta-lactam_class-D_AS"/>
</dbReference>
<evidence type="ECO:0000256" key="5">
    <source>
        <dbReference type="ARBA" id="ARBA00022801"/>
    </source>
</evidence>
<dbReference type="Gene3D" id="3.40.710.10">
    <property type="entry name" value="DD-peptidase/beta-lactamase superfamily"/>
    <property type="match status" value="1"/>
</dbReference>
<evidence type="ECO:0000313" key="9">
    <source>
        <dbReference type="EMBL" id="SDS91580.1"/>
    </source>
</evidence>
<name>A0ABY0UMK4_9FLAO</name>
<dbReference type="InterPro" id="IPR050515">
    <property type="entry name" value="Beta-lactam/transpept"/>
</dbReference>
<dbReference type="EC" id="3.5.2.6" evidence="3 7"/>
<dbReference type="PROSITE" id="PS00337">
    <property type="entry name" value="BETA_LACTAMASE_D"/>
    <property type="match status" value="1"/>
</dbReference>
<feature type="domain" description="Penicillin-binding protein transpeptidase" evidence="8">
    <location>
        <begin position="78"/>
        <end position="254"/>
    </location>
</feature>
<evidence type="ECO:0000256" key="7">
    <source>
        <dbReference type="RuleBase" id="RU361140"/>
    </source>
</evidence>
<evidence type="ECO:0000259" key="8">
    <source>
        <dbReference type="Pfam" id="PF00905"/>
    </source>
</evidence>
<reference evidence="9 10" key="1">
    <citation type="submission" date="2016-10" db="EMBL/GenBank/DDBJ databases">
        <authorList>
            <person name="Varghese N."/>
            <person name="Submissions S."/>
        </authorList>
    </citation>
    <scope>NUCLEOTIDE SEQUENCE [LARGE SCALE GENOMIC DNA]</scope>
    <source>
        <strain evidence="9 10">MAR_2009_60</strain>
    </source>
</reference>
<dbReference type="RefSeq" id="WP_091609037.1">
    <property type="nucleotide sequence ID" value="NZ_LT629754.1"/>
</dbReference>
<evidence type="ECO:0000256" key="3">
    <source>
        <dbReference type="ARBA" id="ARBA00012865"/>
    </source>
</evidence>
<dbReference type="PANTHER" id="PTHR30627">
    <property type="entry name" value="PEPTIDOGLYCAN D,D-TRANSPEPTIDASE"/>
    <property type="match status" value="1"/>
</dbReference>
<dbReference type="PANTHER" id="PTHR30627:SF6">
    <property type="entry name" value="BETA-LACTAMASE YBXI-RELATED"/>
    <property type="match status" value="1"/>
</dbReference>
<keyword evidence="4" id="KW-0732">Signal</keyword>
<dbReference type="Pfam" id="PF00905">
    <property type="entry name" value="Transpeptidase"/>
    <property type="match status" value="1"/>
</dbReference>
<accession>A0ABY0UMK4</accession>
<comment type="similarity">
    <text evidence="2 7">Belongs to the class-D beta-lactamase family.</text>
</comment>
<dbReference type="SUPFAM" id="SSF56601">
    <property type="entry name" value="beta-lactamase/transpeptidase-like"/>
    <property type="match status" value="1"/>
</dbReference>
<evidence type="ECO:0000256" key="1">
    <source>
        <dbReference type="ARBA" id="ARBA00001526"/>
    </source>
</evidence>
<comment type="catalytic activity">
    <reaction evidence="1 7">
        <text>a beta-lactam + H2O = a substituted beta-amino acid</text>
        <dbReference type="Rhea" id="RHEA:20401"/>
        <dbReference type="ChEBI" id="CHEBI:15377"/>
        <dbReference type="ChEBI" id="CHEBI:35627"/>
        <dbReference type="ChEBI" id="CHEBI:140347"/>
        <dbReference type="EC" id="3.5.2.6"/>
    </reaction>
</comment>
<dbReference type="Proteomes" id="UP000199574">
    <property type="component" value="Chromosome I"/>
</dbReference>